<dbReference type="Proteomes" id="UP000260665">
    <property type="component" value="Unassembled WGS sequence"/>
</dbReference>
<keyword evidence="6" id="KW-1185">Reference proteome</keyword>
<sequence length="680" mass="72376">MVQILVLGSGCSKCQITTAMIERVAKERGVAVEIGKVTDRDHIHAMGVHHTPAVMVDGQLVHSGGIPTRQAVVLWLSPKPLELLKNPSRHLFFTGKGGVGKTSLSTAVALYLADSGKKVLLVSTDTATNLDEMLGVALKNTPTPVPQVPGLSVLNIDPDTAAEAYRQRVVAQIATDSSAQELATVREQLSGACTTEIASFDEFASLLSDPDQAWDHVVFDTAPTGHTLRLLSLPKAWTGFLAGNDRGASCLGPHSGLKMQEVRFKAALDALSDPAQTTVVLVTRPDAGAIREASRTSDELKALGLSNQRLVVNGVFHASARKDAIACAMEDLGLQALKNMPPNLMALPQDQVPLRAFDTVGLTALRALLGQGSAPPAGELATQGPTQGQGLDALADALAQAGHGLIMVMGKGGVGKTTVAAALSVGLVQRGKSVHLSTTDPAAHLSVTLAGELPGLQVDRIDPLVETQRYVEKIMAAKGPHLDAQEQALMREDLRSPCTEEVAVFHAFARIVSEARSAFVVLDTAPTGHSLLLMDATGAYHRQMMREFEGQASGRLVTPLMRLQDPDYTRIILVTLPETTPVSQAQALQEDLRRAKIEPFAWVINKSVLAAGTEDPLLSARLRGERMQMDRVANGLSKRTYLVPWRAKAPIGLAELSGLVSRQAICSPPLPPECARPPPY</sequence>
<dbReference type="GO" id="GO:0016887">
    <property type="term" value="F:ATP hydrolysis activity"/>
    <property type="evidence" value="ECO:0007669"/>
    <property type="project" value="UniProtKB-UniRule"/>
</dbReference>
<dbReference type="SUPFAM" id="SSF52540">
    <property type="entry name" value="P-loop containing nucleoside triphosphate hydrolases"/>
    <property type="match status" value="2"/>
</dbReference>
<evidence type="ECO:0000256" key="3">
    <source>
        <dbReference type="NCBIfam" id="TIGR04291"/>
    </source>
</evidence>
<accession>A0A3E1RCT4</accession>
<dbReference type="Pfam" id="PF02374">
    <property type="entry name" value="ArsA_ATPase"/>
    <property type="match status" value="2"/>
</dbReference>
<dbReference type="GO" id="GO:0015446">
    <property type="term" value="F:ATPase-coupled arsenite transmembrane transporter activity"/>
    <property type="evidence" value="ECO:0007669"/>
    <property type="project" value="UniProtKB-UniRule"/>
</dbReference>
<dbReference type="OrthoDB" id="9780677at2"/>
<dbReference type="Gene3D" id="3.40.50.300">
    <property type="entry name" value="P-loop containing nucleotide triphosphate hydrolases"/>
    <property type="match status" value="2"/>
</dbReference>
<dbReference type="InterPro" id="IPR027541">
    <property type="entry name" value="Ars_ATPase"/>
</dbReference>
<dbReference type="InterPro" id="IPR027417">
    <property type="entry name" value="P-loop_NTPase"/>
</dbReference>
<dbReference type="InterPro" id="IPR016300">
    <property type="entry name" value="ATPase_ArsA/GET3"/>
</dbReference>
<evidence type="ECO:0000256" key="2">
    <source>
        <dbReference type="ARBA" id="ARBA00052296"/>
    </source>
</evidence>
<evidence type="ECO:0000259" key="4">
    <source>
        <dbReference type="SMART" id="SM00382"/>
    </source>
</evidence>
<dbReference type="Gene3D" id="3.40.30.10">
    <property type="entry name" value="Glutaredoxin"/>
    <property type="match status" value="1"/>
</dbReference>
<comment type="catalytic activity">
    <reaction evidence="2">
        <text>arsenite(in) + ATP + H2O = arsenite(out) + ADP + phosphate + H(+)</text>
        <dbReference type="Rhea" id="RHEA:11348"/>
        <dbReference type="ChEBI" id="CHEBI:15377"/>
        <dbReference type="ChEBI" id="CHEBI:15378"/>
        <dbReference type="ChEBI" id="CHEBI:29242"/>
        <dbReference type="ChEBI" id="CHEBI:30616"/>
        <dbReference type="ChEBI" id="CHEBI:43474"/>
        <dbReference type="ChEBI" id="CHEBI:456216"/>
        <dbReference type="EC" id="7.3.2.7"/>
    </reaction>
</comment>
<dbReference type="AlphaFoldDB" id="A0A3E1RCT4"/>
<dbReference type="PANTHER" id="PTHR10803:SF3">
    <property type="entry name" value="ATPASE GET3"/>
    <property type="match status" value="1"/>
</dbReference>
<dbReference type="InterPro" id="IPR012336">
    <property type="entry name" value="Thioredoxin-like_fold"/>
</dbReference>
<dbReference type="InterPro" id="IPR036249">
    <property type="entry name" value="Thioredoxin-like_sf"/>
</dbReference>
<proteinExistence type="inferred from homology"/>
<evidence type="ECO:0000256" key="1">
    <source>
        <dbReference type="ARBA" id="ARBA00011040"/>
    </source>
</evidence>
<name>A0A3E1RCT4_9BURK</name>
<comment type="caution">
    <text evidence="5">The sequence shown here is derived from an EMBL/GenBank/DDBJ whole genome shotgun (WGS) entry which is preliminary data.</text>
</comment>
<dbReference type="NCBIfam" id="TIGR00412">
    <property type="entry name" value="redox_disulf_2"/>
    <property type="match status" value="1"/>
</dbReference>
<dbReference type="RefSeq" id="WP_117176099.1">
    <property type="nucleotide sequence ID" value="NZ_QFZK01000004.1"/>
</dbReference>
<organism evidence="5 6">
    <name type="scientific">Rhodoferax lacus</name>
    <dbReference type="NCBI Taxonomy" id="2184758"/>
    <lineage>
        <taxon>Bacteria</taxon>
        <taxon>Pseudomonadati</taxon>
        <taxon>Pseudomonadota</taxon>
        <taxon>Betaproteobacteria</taxon>
        <taxon>Burkholderiales</taxon>
        <taxon>Comamonadaceae</taxon>
        <taxon>Rhodoferax</taxon>
    </lineage>
</organism>
<reference evidence="5 6" key="1">
    <citation type="submission" date="2018-05" db="EMBL/GenBank/DDBJ databases">
        <title>Rhodoferax soyangensis sp.nov., isolated from an oligotrophic freshwater lake.</title>
        <authorList>
            <person name="Park M."/>
        </authorList>
    </citation>
    <scope>NUCLEOTIDE SEQUENCE [LARGE SCALE GENOMIC DNA]</scope>
    <source>
        <strain evidence="5 6">IMCC26218</strain>
    </source>
</reference>
<dbReference type="InterPro" id="IPR003593">
    <property type="entry name" value="AAA+_ATPase"/>
</dbReference>
<dbReference type="CDD" id="cd02035">
    <property type="entry name" value="ArsA"/>
    <property type="match status" value="2"/>
</dbReference>
<gene>
    <name evidence="5" type="primary">arsA</name>
    <name evidence="5" type="ORF">DIC66_08510</name>
</gene>
<dbReference type="SMART" id="SM00382">
    <property type="entry name" value="AAA"/>
    <property type="match status" value="2"/>
</dbReference>
<evidence type="ECO:0000313" key="6">
    <source>
        <dbReference type="Proteomes" id="UP000260665"/>
    </source>
</evidence>
<dbReference type="GO" id="GO:0005524">
    <property type="term" value="F:ATP binding"/>
    <property type="evidence" value="ECO:0007669"/>
    <property type="project" value="UniProtKB-UniRule"/>
</dbReference>
<dbReference type="PANTHER" id="PTHR10803">
    <property type="entry name" value="ARSENICAL PUMP-DRIVING ATPASE ARSENITE-TRANSLOCATING ATPASE"/>
    <property type="match status" value="1"/>
</dbReference>
<dbReference type="EC" id="7.3.2.7" evidence="3"/>
<dbReference type="NCBIfam" id="TIGR04291">
    <property type="entry name" value="arsen_driv_ArsA"/>
    <property type="match status" value="1"/>
</dbReference>
<evidence type="ECO:0000313" key="5">
    <source>
        <dbReference type="EMBL" id="RFO97175.1"/>
    </source>
</evidence>
<feature type="domain" description="AAA+ ATPase" evidence="4">
    <location>
        <begin position="87"/>
        <end position="307"/>
    </location>
</feature>
<dbReference type="EMBL" id="QFZK01000004">
    <property type="protein sequence ID" value="RFO97175.1"/>
    <property type="molecule type" value="Genomic_DNA"/>
</dbReference>
<dbReference type="InterPro" id="IPR005243">
    <property type="entry name" value="THIRX-like_proc"/>
</dbReference>
<feature type="domain" description="AAA+ ATPase" evidence="4">
    <location>
        <begin position="402"/>
        <end position="633"/>
    </location>
</feature>
<protein>
    <recommendedName>
        <fullName evidence="3">Arsenical pump-driving ATPase</fullName>
        <ecNumber evidence="3">7.3.2.7</ecNumber>
    </recommendedName>
</protein>
<dbReference type="NCBIfam" id="TIGR00345">
    <property type="entry name" value="GET3_arsA_TRC40"/>
    <property type="match status" value="1"/>
</dbReference>
<dbReference type="InterPro" id="IPR025723">
    <property type="entry name" value="ArsA/GET3_ATPase-like"/>
</dbReference>
<comment type="similarity">
    <text evidence="1">Belongs to the arsA ATPase family.</text>
</comment>
<dbReference type="Pfam" id="PF13192">
    <property type="entry name" value="Thioredoxin_3"/>
    <property type="match status" value="1"/>
</dbReference>
<dbReference type="SUPFAM" id="SSF52833">
    <property type="entry name" value="Thioredoxin-like"/>
    <property type="match status" value="1"/>
</dbReference>